<sequence length="91" mass="10269">MVSTLFNMEKVLLDHKIDPLWSPNPNPIKLESKSIIKRSRREAGAAEITHIGVLTRHPQRGQKLLEKVSRLRVGAESRPEFGESSRGLEPC</sequence>
<name>A0ABS8VHF8_DATST</name>
<dbReference type="EMBL" id="JACEIK010004725">
    <property type="protein sequence ID" value="MCD9646236.1"/>
    <property type="molecule type" value="Genomic_DNA"/>
</dbReference>
<protein>
    <submittedName>
        <fullName evidence="1">Uncharacterized protein</fullName>
    </submittedName>
</protein>
<organism evidence="1 2">
    <name type="scientific">Datura stramonium</name>
    <name type="common">Jimsonweed</name>
    <name type="synonym">Common thornapple</name>
    <dbReference type="NCBI Taxonomy" id="4076"/>
    <lineage>
        <taxon>Eukaryota</taxon>
        <taxon>Viridiplantae</taxon>
        <taxon>Streptophyta</taxon>
        <taxon>Embryophyta</taxon>
        <taxon>Tracheophyta</taxon>
        <taxon>Spermatophyta</taxon>
        <taxon>Magnoliopsida</taxon>
        <taxon>eudicotyledons</taxon>
        <taxon>Gunneridae</taxon>
        <taxon>Pentapetalae</taxon>
        <taxon>asterids</taxon>
        <taxon>lamiids</taxon>
        <taxon>Solanales</taxon>
        <taxon>Solanaceae</taxon>
        <taxon>Solanoideae</taxon>
        <taxon>Datureae</taxon>
        <taxon>Datura</taxon>
    </lineage>
</organism>
<evidence type="ECO:0000313" key="1">
    <source>
        <dbReference type="EMBL" id="MCD9646236.1"/>
    </source>
</evidence>
<reference evidence="1 2" key="1">
    <citation type="journal article" date="2021" name="BMC Genomics">
        <title>Datura genome reveals duplications of psychoactive alkaloid biosynthetic genes and high mutation rate following tissue culture.</title>
        <authorList>
            <person name="Rajewski A."/>
            <person name="Carter-House D."/>
            <person name="Stajich J."/>
            <person name="Litt A."/>
        </authorList>
    </citation>
    <scope>NUCLEOTIDE SEQUENCE [LARGE SCALE GENOMIC DNA]</scope>
    <source>
        <strain evidence="1">AR-01</strain>
    </source>
</reference>
<gene>
    <name evidence="1" type="ORF">HAX54_035925</name>
</gene>
<accession>A0ABS8VHF8</accession>
<proteinExistence type="predicted"/>
<dbReference type="Proteomes" id="UP000823775">
    <property type="component" value="Unassembled WGS sequence"/>
</dbReference>
<keyword evidence="2" id="KW-1185">Reference proteome</keyword>
<comment type="caution">
    <text evidence="1">The sequence shown here is derived from an EMBL/GenBank/DDBJ whole genome shotgun (WGS) entry which is preliminary data.</text>
</comment>
<evidence type="ECO:0000313" key="2">
    <source>
        <dbReference type="Proteomes" id="UP000823775"/>
    </source>
</evidence>